<feature type="compositionally biased region" description="Basic and acidic residues" evidence="1">
    <location>
        <begin position="215"/>
        <end position="228"/>
    </location>
</feature>
<dbReference type="RefSeq" id="WP_179270350.1">
    <property type="nucleotide sequence ID" value="NZ_CP058579.1"/>
</dbReference>
<keyword evidence="3" id="KW-1185">Reference proteome</keyword>
<accession>A0A7D5LCP8</accession>
<feature type="region of interest" description="Disordered" evidence="1">
    <location>
        <begin position="215"/>
        <end position="242"/>
    </location>
</feature>
<gene>
    <name evidence="2" type="ORF">HUG12_19370</name>
</gene>
<dbReference type="Proteomes" id="UP000509626">
    <property type="component" value="Chromosome"/>
</dbReference>
<dbReference type="KEGG" id="halu:HUG12_19370"/>
<dbReference type="EMBL" id="CP058579">
    <property type="protein sequence ID" value="QLG63766.1"/>
    <property type="molecule type" value="Genomic_DNA"/>
</dbReference>
<evidence type="ECO:0000256" key="1">
    <source>
        <dbReference type="SAM" id="MobiDB-lite"/>
    </source>
</evidence>
<dbReference type="GeneID" id="56039667"/>
<protein>
    <submittedName>
        <fullName evidence="2">Uncharacterized protein</fullName>
    </submittedName>
</protein>
<proteinExistence type="predicted"/>
<evidence type="ECO:0000313" key="2">
    <source>
        <dbReference type="EMBL" id="QLG63766.1"/>
    </source>
</evidence>
<dbReference type="AlphaFoldDB" id="A0A7D5LCP8"/>
<sequence length="304" mass="32493">MRLRRVLPSLPFPAVLLVALAGVVVRRAVRGAREVPLSPLSAGRRVGPDWPERVGIAVDTGSAGEPGGSNREPVVGEMDDLTAYERPGFDSERVAPVVRGFYERTAEFEMEYAVRWHGPFRAGAALVSPLTSAIGQLNLPGRSGPGGRLHGRFAAVRPGIDPREGARAWVRTDEDGAAVFVAVYASHERDGERFVNVAVPLPGGNLSTVLRIDHLDPDGEGGTVERGETASGTGVRLHTDGPGDPGLYLSTPVGPFELPLDQSFAVEPAGPDEEGDLRASHEMWVLGRRFLTVSYRIYASTSTS</sequence>
<evidence type="ECO:0000313" key="3">
    <source>
        <dbReference type="Proteomes" id="UP000509626"/>
    </source>
</evidence>
<dbReference type="OrthoDB" id="312720at2157"/>
<reference evidence="2 3" key="1">
    <citation type="submission" date="2020-06" db="EMBL/GenBank/DDBJ databases">
        <title>NJ-3-1, isolated from saline soil.</title>
        <authorList>
            <person name="Cui H.L."/>
            <person name="Shi X."/>
        </authorList>
    </citation>
    <scope>NUCLEOTIDE SEQUENCE [LARGE SCALE GENOMIC DNA]</scope>
    <source>
        <strain evidence="2 3">NJ-3-1</strain>
    </source>
</reference>
<name>A0A7D5LCP8_9EURY</name>
<organism evidence="2 3">
    <name type="scientific">Halorarum salinum</name>
    <dbReference type="NCBI Taxonomy" id="2743089"/>
    <lineage>
        <taxon>Archaea</taxon>
        <taxon>Methanobacteriati</taxon>
        <taxon>Methanobacteriota</taxon>
        <taxon>Stenosarchaea group</taxon>
        <taxon>Halobacteria</taxon>
        <taxon>Halobacteriales</taxon>
        <taxon>Haloferacaceae</taxon>
        <taxon>Halorarum</taxon>
    </lineage>
</organism>